<comment type="subcellular location">
    <subcellularLocation>
        <location evidence="1">Secreted</location>
        <location evidence="1">Extracellular space</location>
    </subcellularLocation>
</comment>
<evidence type="ECO:0000256" key="5">
    <source>
        <dbReference type="ARBA" id="ARBA00022825"/>
    </source>
</evidence>
<dbReference type="SUPFAM" id="SSF52743">
    <property type="entry name" value="Subtilisin-like"/>
    <property type="match status" value="1"/>
</dbReference>
<dbReference type="EMBL" id="JAQQWM010000007">
    <property type="protein sequence ID" value="KAK8057051.1"/>
    <property type="molecule type" value="Genomic_DNA"/>
</dbReference>
<evidence type="ECO:0000256" key="8">
    <source>
        <dbReference type="PROSITE-ProRule" id="PRU01032"/>
    </source>
</evidence>
<feature type="domain" description="Peptidase S53" evidence="11">
    <location>
        <begin position="242"/>
        <end position="695"/>
    </location>
</feature>
<evidence type="ECO:0000256" key="4">
    <source>
        <dbReference type="ARBA" id="ARBA00022801"/>
    </source>
</evidence>
<evidence type="ECO:0000256" key="3">
    <source>
        <dbReference type="ARBA" id="ARBA00022723"/>
    </source>
</evidence>
<comment type="caution">
    <text evidence="12">The sequence shown here is derived from an EMBL/GenBank/DDBJ whole genome shotgun (WGS) entry which is preliminary data.</text>
</comment>
<keyword evidence="2 8" id="KW-0645">Protease</keyword>
<dbReference type="SMART" id="SM00944">
    <property type="entry name" value="Pro-kuma_activ"/>
    <property type="match status" value="1"/>
</dbReference>
<keyword evidence="3 8" id="KW-0479">Metal-binding</keyword>
<evidence type="ECO:0000259" key="11">
    <source>
        <dbReference type="PROSITE" id="PS51695"/>
    </source>
</evidence>
<gene>
    <name evidence="12" type="ORF">PG996_010988</name>
</gene>
<dbReference type="InterPro" id="IPR030400">
    <property type="entry name" value="Sedolisin_dom"/>
</dbReference>
<dbReference type="InterPro" id="IPR050819">
    <property type="entry name" value="Tripeptidyl-peptidase_I"/>
</dbReference>
<feature type="active site" description="Charge relay system" evidence="8">
    <location>
        <position position="325"/>
    </location>
</feature>
<feature type="signal peptide" evidence="10">
    <location>
        <begin position="1"/>
        <end position="20"/>
    </location>
</feature>
<evidence type="ECO:0000256" key="9">
    <source>
        <dbReference type="SAM" id="MobiDB-lite"/>
    </source>
</evidence>
<evidence type="ECO:0000256" key="1">
    <source>
        <dbReference type="ARBA" id="ARBA00004239"/>
    </source>
</evidence>
<dbReference type="PROSITE" id="PS51695">
    <property type="entry name" value="SEDOLISIN"/>
    <property type="match status" value="1"/>
</dbReference>
<evidence type="ECO:0000313" key="12">
    <source>
        <dbReference type="EMBL" id="KAK8057051.1"/>
    </source>
</evidence>
<keyword evidence="10" id="KW-0732">Signal</keyword>
<feature type="binding site" evidence="8">
    <location>
        <position position="673"/>
    </location>
    <ligand>
        <name>Ca(2+)</name>
        <dbReference type="ChEBI" id="CHEBI:29108"/>
    </ligand>
</feature>
<proteinExistence type="predicted"/>
<dbReference type="SUPFAM" id="SSF54897">
    <property type="entry name" value="Protease propeptides/inhibitors"/>
    <property type="match status" value="1"/>
</dbReference>
<feature type="binding site" evidence="8">
    <location>
        <position position="675"/>
    </location>
    <ligand>
        <name>Ca(2+)</name>
        <dbReference type="ChEBI" id="CHEBI:29108"/>
    </ligand>
</feature>
<dbReference type="Proteomes" id="UP001446871">
    <property type="component" value="Unassembled WGS sequence"/>
</dbReference>
<dbReference type="PANTHER" id="PTHR14218:SF19">
    <property type="entry name" value="SERINE PROTEASE AORO, PUTATIVE (AFU_ORTHOLOGUE AFUA_6G10250)-RELATED"/>
    <property type="match status" value="1"/>
</dbReference>
<evidence type="ECO:0000256" key="2">
    <source>
        <dbReference type="ARBA" id="ARBA00022670"/>
    </source>
</evidence>
<sequence>MLIQSLVTALTTGLILETVANPVAVPRSRISSSLKKREVPATHNLHERHVPRLGRQWTKRAKVYSRAVLPMRIGLKQRNLDAGHDRLMDISNPQSTNYGKHMSSVEVIDFFAPEKSSADAVIDWVVASGISRDRVAQSVNKQWIQFDATAAEAEKLLYAEFHVWQHSDGTHDISTESYHVPSDVQEHVDYVTPGTRLRKRSTGGKNSQKKKRSGLKDGNIVRPEITQLPGFPNPNASTCDRYVTAECTRVQYNLPNGTTSCAGNELGIFESLDDHYSRADLDVFFATLYPHMNIPKGTYPEERLVDGAVGAIEEPSPYPIVAGSESALDFDAAWPLIWPQKTVLYQVDDEYYQHSGNFSGFWNTFLDAIDGSYCTRPAYGETGDCTEPRCRDPAYPDPNPGGYQGQLQCGVYEPTNVVSISYGGDELDWPDYYMKRQCSEWMKLALQGTTTVISSGDDGVGNPKNCPLGGAVNGTGGPGPIFNPEFASTCPYVLSVGSTEWDRHSNATATAPKPGERLREVATARFPSGGGFSNVFPAPAWQKAAVDSYLETTGPTLPFQSYSEFVQDGNFAHIKPGGGVYNKLGRGYPDVAAVGDRQVVYTGGSWYLIGGTSLSAPVWGAVLTLVNEERLKAGKSTVGFLNPILYAHPEVFFDVTSGHNPGCGSTGFAAAKGWDPVTGLGSPNFPKLLDLLMSV</sequence>
<dbReference type="Gene3D" id="3.40.50.200">
    <property type="entry name" value="Peptidase S8/S53 domain"/>
    <property type="match status" value="1"/>
</dbReference>
<dbReference type="InterPro" id="IPR015366">
    <property type="entry name" value="S53_propep"/>
</dbReference>
<feature type="active site" description="Charge relay system" evidence="8">
    <location>
        <position position="613"/>
    </location>
</feature>
<accession>A0ABR1UG17</accession>
<reference evidence="12 13" key="1">
    <citation type="submission" date="2023-01" db="EMBL/GenBank/DDBJ databases">
        <title>Analysis of 21 Apiospora genomes using comparative genomics revels a genus with tremendous synthesis potential of carbohydrate active enzymes and secondary metabolites.</title>
        <authorList>
            <person name="Sorensen T."/>
        </authorList>
    </citation>
    <scope>NUCLEOTIDE SEQUENCE [LARGE SCALE GENOMIC DNA]</scope>
    <source>
        <strain evidence="12 13">CBS 83171</strain>
    </source>
</reference>
<dbReference type="PANTHER" id="PTHR14218">
    <property type="entry name" value="PROTEASE S8 TRIPEPTIDYL PEPTIDASE I CLN2"/>
    <property type="match status" value="1"/>
</dbReference>
<feature type="binding site" evidence="8">
    <location>
        <position position="654"/>
    </location>
    <ligand>
        <name>Ca(2+)</name>
        <dbReference type="ChEBI" id="CHEBI:29108"/>
    </ligand>
</feature>
<evidence type="ECO:0000256" key="7">
    <source>
        <dbReference type="ARBA" id="ARBA00023145"/>
    </source>
</evidence>
<dbReference type="Pfam" id="PF09286">
    <property type="entry name" value="Pro-kuma_activ"/>
    <property type="match status" value="1"/>
</dbReference>
<feature type="compositionally biased region" description="Basic residues" evidence="9">
    <location>
        <begin position="196"/>
        <end position="213"/>
    </location>
</feature>
<name>A0ABR1UG17_9PEZI</name>
<comment type="cofactor">
    <cofactor evidence="8">
        <name>Ca(2+)</name>
        <dbReference type="ChEBI" id="CHEBI:29108"/>
    </cofactor>
    <text evidence="8">Binds 1 Ca(2+) ion per subunit.</text>
</comment>
<keyword evidence="5 8" id="KW-0720">Serine protease</keyword>
<keyword evidence="13" id="KW-1185">Reference proteome</keyword>
<feature type="binding site" evidence="8">
    <location>
        <position position="655"/>
    </location>
    <ligand>
        <name>Ca(2+)</name>
        <dbReference type="ChEBI" id="CHEBI:29108"/>
    </ligand>
</feature>
<keyword evidence="7" id="KW-0865">Zymogen</keyword>
<evidence type="ECO:0000313" key="13">
    <source>
        <dbReference type="Proteomes" id="UP001446871"/>
    </source>
</evidence>
<evidence type="ECO:0000256" key="6">
    <source>
        <dbReference type="ARBA" id="ARBA00022837"/>
    </source>
</evidence>
<keyword evidence="6 8" id="KW-0106">Calcium</keyword>
<evidence type="ECO:0000256" key="10">
    <source>
        <dbReference type="SAM" id="SignalP"/>
    </source>
</evidence>
<feature type="region of interest" description="Disordered" evidence="9">
    <location>
        <begin position="195"/>
        <end position="229"/>
    </location>
</feature>
<dbReference type="InterPro" id="IPR036852">
    <property type="entry name" value="Peptidase_S8/S53_dom_sf"/>
</dbReference>
<keyword evidence="4 8" id="KW-0378">Hydrolase</keyword>
<feature type="active site" description="Charge relay system" evidence="8">
    <location>
        <position position="329"/>
    </location>
</feature>
<dbReference type="CDD" id="cd04056">
    <property type="entry name" value="Peptidases_S53"/>
    <property type="match status" value="1"/>
</dbReference>
<dbReference type="CDD" id="cd11377">
    <property type="entry name" value="Pro-peptidase_S53"/>
    <property type="match status" value="1"/>
</dbReference>
<feature type="chain" id="PRO_5045715000" description="Peptidase S53 domain-containing protein" evidence="10">
    <location>
        <begin position="21"/>
        <end position="695"/>
    </location>
</feature>
<organism evidence="12 13">
    <name type="scientific">Apiospora saccharicola</name>
    <dbReference type="NCBI Taxonomy" id="335842"/>
    <lineage>
        <taxon>Eukaryota</taxon>
        <taxon>Fungi</taxon>
        <taxon>Dikarya</taxon>
        <taxon>Ascomycota</taxon>
        <taxon>Pezizomycotina</taxon>
        <taxon>Sordariomycetes</taxon>
        <taxon>Xylariomycetidae</taxon>
        <taxon>Amphisphaeriales</taxon>
        <taxon>Apiosporaceae</taxon>
        <taxon>Apiospora</taxon>
    </lineage>
</organism>
<protein>
    <recommendedName>
        <fullName evidence="11">Peptidase S53 domain-containing protein</fullName>
    </recommendedName>
</protein>